<keyword evidence="5 11" id="KW-0812">Transmembrane</keyword>
<evidence type="ECO:0000256" key="2">
    <source>
        <dbReference type="ARBA" id="ARBA00008240"/>
    </source>
</evidence>
<name>A0A917Y099_9ACTN</name>
<feature type="transmembrane region" description="Helical" evidence="11">
    <location>
        <begin position="150"/>
        <end position="169"/>
    </location>
</feature>
<feature type="transmembrane region" description="Helical" evidence="11">
    <location>
        <begin position="12"/>
        <end position="37"/>
    </location>
</feature>
<keyword evidence="14" id="KW-1185">Reference proteome</keyword>
<sequence length="439" mass="46743">MLDANRARQTRAVVASTVGTTIEWYDFFIYGTAAALVFPSVFFPEASNFLGVLASFGTMFVGFIARPIGGILFGHYGDRVGRKSTLVITLLMMGAATVLIGLLPGYRSIGVAAPILLIVLRMLQGIAVGGEWAGSVLMSMEGAKPSRRGLMASWPQMGVPLGVLLSLAAVKSSAGATGNEFLTWGWRLPFLASALLIAIGLYVRLKVEESPEFQEVKNQEKVARMPVWEALRTHPRLVFATALVRMGQQAPYYLFTTFLLSYGTEHLGMARDDLLNATIAASSLGLITVPLSGYLSDLFGRRKVYLVGLVGMGLFALPYYSMVNTGQAGLVIGATVLGVFLHDLQYGPQAALISEGFGARVRYSGASLGYQLGSVIAGGPAPLIAAYLLQRTGSSTAISFYIIGCVLLSLIALALIPRTREVPSSADGRQIADTAEAVL</sequence>
<evidence type="ECO:0000313" key="13">
    <source>
        <dbReference type="EMBL" id="GGN62112.1"/>
    </source>
</evidence>
<keyword evidence="4" id="KW-1003">Cell membrane</keyword>
<comment type="subcellular location">
    <subcellularLocation>
        <location evidence="1">Cell membrane</location>
        <topology evidence="1">Multi-pass membrane protein</topology>
    </subcellularLocation>
</comment>
<dbReference type="PROSITE" id="PS00216">
    <property type="entry name" value="SUGAR_TRANSPORT_1"/>
    <property type="match status" value="1"/>
</dbReference>
<dbReference type="InterPro" id="IPR005829">
    <property type="entry name" value="Sugar_transporter_CS"/>
</dbReference>
<feature type="transmembrane region" description="Helical" evidence="11">
    <location>
        <begin position="49"/>
        <end position="73"/>
    </location>
</feature>
<dbReference type="GO" id="GO:0005886">
    <property type="term" value="C:plasma membrane"/>
    <property type="evidence" value="ECO:0007669"/>
    <property type="project" value="UniProtKB-SubCell"/>
</dbReference>
<dbReference type="SUPFAM" id="SSF103473">
    <property type="entry name" value="MFS general substrate transporter"/>
    <property type="match status" value="1"/>
</dbReference>
<evidence type="ECO:0000256" key="10">
    <source>
        <dbReference type="ARBA" id="ARBA00039918"/>
    </source>
</evidence>
<dbReference type="PROSITE" id="PS50850">
    <property type="entry name" value="MFS"/>
    <property type="match status" value="1"/>
</dbReference>
<feature type="transmembrane region" description="Helical" evidence="11">
    <location>
        <begin position="274"/>
        <end position="292"/>
    </location>
</feature>
<proteinExistence type="inferred from homology"/>
<keyword evidence="3" id="KW-0813">Transport</keyword>
<dbReference type="PANTHER" id="PTHR43045">
    <property type="entry name" value="SHIKIMATE TRANSPORTER"/>
    <property type="match status" value="1"/>
</dbReference>
<evidence type="ECO:0000256" key="5">
    <source>
        <dbReference type="ARBA" id="ARBA00022692"/>
    </source>
</evidence>
<keyword evidence="6" id="KW-0769">Symport</keyword>
<dbReference type="CDD" id="cd17369">
    <property type="entry name" value="MFS_ShiA_like"/>
    <property type="match status" value="1"/>
</dbReference>
<dbReference type="Proteomes" id="UP000600365">
    <property type="component" value="Unassembled WGS sequence"/>
</dbReference>
<evidence type="ECO:0000256" key="8">
    <source>
        <dbReference type="ARBA" id="ARBA00023136"/>
    </source>
</evidence>
<feature type="transmembrane region" description="Helical" evidence="11">
    <location>
        <begin position="304"/>
        <end position="322"/>
    </location>
</feature>
<dbReference type="InterPro" id="IPR011701">
    <property type="entry name" value="MFS"/>
</dbReference>
<dbReference type="AlphaFoldDB" id="A0A917Y099"/>
<feature type="transmembrane region" description="Helical" evidence="11">
    <location>
        <begin position="181"/>
        <end position="203"/>
    </location>
</feature>
<evidence type="ECO:0000256" key="3">
    <source>
        <dbReference type="ARBA" id="ARBA00022448"/>
    </source>
</evidence>
<accession>A0A917Y099</accession>
<protein>
    <recommendedName>
        <fullName evidence="10">Putative proline/betaine transporter</fullName>
    </recommendedName>
</protein>
<evidence type="ECO:0000256" key="9">
    <source>
        <dbReference type="ARBA" id="ARBA00037295"/>
    </source>
</evidence>
<comment type="similarity">
    <text evidence="2">Belongs to the major facilitator superfamily. Metabolite:H+ Symporter (MHS) family (TC 2.A.1.6) family.</text>
</comment>
<keyword evidence="7 11" id="KW-1133">Transmembrane helix</keyword>
<keyword evidence="8 11" id="KW-0472">Membrane</keyword>
<evidence type="ECO:0000256" key="7">
    <source>
        <dbReference type="ARBA" id="ARBA00022989"/>
    </source>
</evidence>
<evidence type="ECO:0000256" key="6">
    <source>
        <dbReference type="ARBA" id="ARBA00022847"/>
    </source>
</evidence>
<feature type="transmembrane region" description="Helical" evidence="11">
    <location>
        <begin position="395"/>
        <end position="416"/>
    </location>
</feature>
<dbReference type="PANTHER" id="PTHR43045:SF1">
    <property type="entry name" value="SHIKIMATE TRANSPORTER"/>
    <property type="match status" value="1"/>
</dbReference>
<dbReference type="EMBL" id="BMMM01000004">
    <property type="protein sequence ID" value="GGN62112.1"/>
    <property type="molecule type" value="Genomic_DNA"/>
</dbReference>
<evidence type="ECO:0000259" key="12">
    <source>
        <dbReference type="PROSITE" id="PS50850"/>
    </source>
</evidence>
<feature type="transmembrane region" description="Helical" evidence="11">
    <location>
        <begin position="328"/>
        <end position="347"/>
    </location>
</feature>
<dbReference type="InterPro" id="IPR036259">
    <property type="entry name" value="MFS_trans_sf"/>
</dbReference>
<comment type="function">
    <text evidence="9">May be a proton symporter involved in the uptake of osmolytes such as proline and glycine betaine.</text>
</comment>
<organism evidence="13 14">
    <name type="scientific">Streptomyces albiflavescens</name>
    <dbReference type="NCBI Taxonomy" id="1623582"/>
    <lineage>
        <taxon>Bacteria</taxon>
        <taxon>Bacillati</taxon>
        <taxon>Actinomycetota</taxon>
        <taxon>Actinomycetes</taxon>
        <taxon>Kitasatosporales</taxon>
        <taxon>Streptomycetaceae</taxon>
        <taxon>Streptomyces</taxon>
    </lineage>
</organism>
<dbReference type="FunFam" id="1.20.1250.20:FF:000001">
    <property type="entry name" value="Dicarboxylate MFS transporter"/>
    <property type="match status" value="1"/>
</dbReference>
<feature type="domain" description="Major facilitator superfamily (MFS) profile" evidence="12">
    <location>
        <begin position="12"/>
        <end position="420"/>
    </location>
</feature>
<comment type="caution">
    <text evidence="13">The sequence shown here is derived from an EMBL/GenBank/DDBJ whole genome shotgun (WGS) entry which is preliminary data.</text>
</comment>
<dbReference type="InterPro" id="IPR020846">
    <property type="entry name" value="MFS_dom"/>
</dbReference>
<evidence type="ECO:0000256" key="1">
    <source>
        <dbReference type="ARBA" id="ARBA00004651"/>
    </source>
</evidence>
<evidence type="ECO:0000256" key="11">
    <source>
        <dbReference type="SAM" id="Phobius"/>
    </source>
</evidence>
<reference evidence="13 14" key="1">
    <citation type="journal article" date="2014" name="Int. J. Syst. Evol. Microbiol.">
        <title>Complete genome sequence of Corynebacterium casei LMG S-19264T (=DSM 44701T), isolated from a smear-ripened cheese.</title>
        <authorList>
            <consortium name="US DOE Joint Genome Institute (JGI-PGF)"/>
            <person name="Walter F."/>
            <person name="Albersmeier A."/>
            <person name="Kalinowski J."/>
            <person name="Ruckert C."/>
        </authorList>
    </citation>
    <scope>NUCLEOTIDE SEQUENCE [LARGE SCALE GENOMIC DNA]</scope>
    <source>
        <strain evidence="13 14">CGMCC 4.7111</strain>
    </source>
</reference>
<evidence type="ECO:0000256" key="4">
    <source>
        <dbReference type="ARBA" id="ARBA00022475"/>
    </source>
</evidence>
<feature type="transmembrane region" description="Helical" evidence="11">
    <location>
        <begin position="109"/>
        <end position="129"/>
    </location>
</feature>
<feature type="transmembrane region" description="Helical" evidence="11">
    <location>
        <begin position="368"/>
        <end position="389"/>
    </location>
</feature>
<feature type="transmembrane region" description="Helical" evidence="11">
    <location>
        <begin position="85"/>
        <end position="103"/>
    </location>
</feature>
<gene>
    <name evidence="13" type="ORF">GCM10011579_028960</name>
</gene>
<dbReference type="Pfam" id="PF07690">
    <property type="entry name" value="MFS_1"/>
    <property type="match status" value="1"/>
</dbReference>
<dbReference type="GO" id="GO:0015293">
    <property type="term" value="F:symporter activity"/>
    <property type="evidence" value="ECO:0007669"/>
    <property type="project" value="UniProtKB-KW"/>
</dbReference>
<evidence type="ECO:0000313" key="14">
    <source>
        <dbReference type="Proteomes" id="UP000600365"/>
    </source>
</evidence>
<dbReference type="Gene3D" id="1.20.1250.20">
    <property type="entry name" value="MFS general substrate transporter like domains"/>
    <property type="match status" value="2"/>
</dbReference>